<protein>
    <submittedName>
        <fullName evidence="1">S-adenosyl-L-methionine-dependent methyltransferase</fullName>
    </submittedName>
</protein>
<keyword evidence="2" id="KW-1185">Reference proteome</keyword>
<proteinExistence type="predicted"/>
<reference evidence="1" key="1">
    <citation type="submission" date="2021-02" db="EMBL/GenBank/DDBJ databases">
        <authorList>
            <consortium name="DOE Joint Genome Institute"/>
            <person name="Ahrendt S."/>
            <person name="Looney B.P."/>
            <person name="Miyauchi S."/>
            <person name="Morin E."/>
            <person name="Drula E."/>
            <person name="Courty P.E."/>
            <person name="Chicoki N."/>
            <person name="Fauchery L."/>
            <person name="Kohler A."/>
            <person name="Kuo A."/>
            <person name="Labutti K."/>
            <person name="Pangilinan J."/>
            <person name="Lipzen A."/>
            <person name="Riley R."/>
            <person name="Andreopoulos W."/>
            <person name="He G."/>
            <person name="Johnson J."/>
            <person name="Barry K.W."/>
            <person name="Grigoriev I.V."/>
            <person name="Nagy L."/>
            <person name="Hibbett D."/>
            <person name="Henrissat B."/>
            <person name="Matheny P.B."/>
            <person name="Labbe J."/>
            <person name="Martin F."/>
        </authorList>
    </citation>
    <scope>NUCLEOTIDE SEQUENCE</scope>
    <source>
        <strain evidence="1">EC-137</strain>
    </source>
</reference>
<keyword evidence="1" id="KW-0808">Transferase</keyword>
<accession>A0ACB8QC58</accession>
<evidence type="ECO:0000313" key="1">
    <source>
        <dbReference type="EMBL" id="KAI0029267.1"/>
    </source>
</evidence>
<gene>
    <name evidence="1" type="ORF">K488DRAFT_88908</name>
</gene>
<organism evidence="1 2">
    <name type="scientific">Vararia minispora EC-137</name>
    <dbReference type="NCBI Taxonomy" id="1314806"/>
    <lineage>
        <taxon>Eukaryota</taxon>
        <taxon>Fungi</taxon>
        <taxon>Dikarya</taxon>
        <taxon>Basidiomycota</taxon>
        <taxon>Agaricomycotina</taxon>
        <taxon>Agaricomycetes</taxon>
        <taxon>Russulales</taxon>
        <taxon>Lachnocladiaceae</taxon>
        <taxon>Vararia</taxon>
    </lineage>
</organism>
<reference evidence="1" key="2">
    <citation type="journal article" date="2022" name="New Phytol.">
        <title>Evolutionary transition to the ectomycorrhizal habit in the genomes of a hyperdiverse lineage of mushroom-forming fungi.</title>
        <authorList>
            <person name="Looney B."/>
            <person name="Miyauchi S."/>
            <person name="Morin E."/>
            <person name="Drula E."/>
            <person name="Courty P.E."/>
            <person name="Kohler A."/>
            <person name="Kuo A."/>
            <person name="LaButti K."/>
            <person name="Pangilinan J."/>
            <person name="Lipzen A."/>
            <person name="Riley R."/>
            <person name="Andreopoulos W."/>
            <person name="He G."/>
            <person name="Johnson J."/>
            <person name="Nolan M."/>
            <person name="Tritt A."/>
            <person name="Barry K.W."/>
            <person name="Grigoriev I.V."/>
            <person name="Nagy L.G."/>
            <person name="Hibbett D."/>
            <person name="Henrissat B."/>
            <person name="Matheny P.B."/>
            <person name="Labbe J."/>
            <person name="Martin F.M."/>
        </authorList>
    </citation>
    <scope>NUCLEOTIDE SEQUENCE</scope>
    <source>
        <strain evidence="1">EC-137</strain>
    </source>
</reference>
<dbReference type="Proteomes" id="UP000814128">
    <property type="component" value="Unassembled WGS sequence"/>
</dbReference>
<name>A0ACB8QC58_9AGAM</name>
<evidence type="ECO:0000313" key="2">
    <source>
        <dbReference type="Proteomes" id="UP000814128"/>
    </source>
</evidence>
<keyword evidence="1" id="KW-0489">Methyltransferase</keyword>
<comment type="caution">
    <text evidence="1">The sequence shown here is derived from an EMBL/GenBank/DDBJ whole genome shotgun (WGS) entry which is preliminary data.</text>
</comment>
<sequence>MIKEIPFTFRTYCPPAPAIEHVGRNYQRFPGAGYVLPSDELERDRLLLQHNLLKRNFNNTNLIFPYNPLKAYTVLDSGTGAGVWLLDVAKDISPTSMLQGVDIEDGLFPQQNVSSNMSFLVASVTSLPPKWSGLFDIIHQRLLRAALTESEWVAAVKEFNRVLQPGGWVQLAEPGHWTAGPATERWQELVDRLLQFRGFPVDIQELLPGLLRRCGFTGVHIERRSLMAGKWDGAHGCEVRDNFMGVYRGMKTPLLKLGCFGILSSEQELDNLYDAVEKEWDEMEGCSLTFLIVIGQKHADL</sequence>
<dbReference type="EMBL" id="MU273687">
    <property type="protein sequence ID" value="KAI0029267.1"/>
    <property type="molecule type" value="Genomic_DNA"/>
</dbReference>